<organism evidence="2 3">
    <name type="scientific">Amycolatopsis sulphurea</name>
    <dbReference type="NCBI Taxonomy" id="76022"/>
    <lineage>
        <taxon>Bacteria</taxon>
        <taxon>Bacillati</taxon>
        <taxon>Actinomycetota</taxon>
        <taxon>Actinomycetes</taxon>
        <taxon>Pseudonocardiales</taxon>
        <taxon>Pseudonocardiaceae</taxon>
        <taxon>Amycolatopsis</taxon>
    </lineage>
</organism>
<comment type="caution">
    <text evidence="2">The sequence shown here is derived from an EMBL/GenBank/DDBJ whole genome shotgun (WGS) entry which is preliminary data.</text>
</comment>
<feature type="region of interest" description="Disordered" evidence="1">
    <location>
        <begin position="163"/>
        <end position="233"/>
    </location>
</feature>
<evidence type="ECO:0000256" key="1">
    <source>
        <dbReference type="SAM" id="MobiDB-lite"/>
    </source>
</evidence>
<evidence type="ECO:0000313" key="2">
    <source>
        <dbReference type="EMBL" id="PFG50460.1"/>
    </source>
</evidence>
<sequence>MRAVARSAWPLLDALPGVRRRVYPGDQRERPSDCPGASLDAPQNALLATRQLIDDLSMTMTADARTHLTWVRSAETPVDHAVTDDVMARGTASQGVYLGLCGVQFFSAPMTAGPGSVCASCRRFAVARASLQSVEQRMRAPRHRRRGLSRVFARLLAGVQASESPAVPGPRSAVASADATPPAGGPDRVHGGAGLTAVPGLAVSHPGRPWLGVRAGDGGGVCRRAGRSEQVRA</sequence>
<proteinExistence type="predicted"/>
<evidence type="ECO:0000313" key="3">
    <source>
        <dbReference type="Proteomes" id="UP000243542"/>
    </source>
</evidence>
<dbReference type="AlphaFoldDB" id="A0A2A9FIX0"/>
<name>A0A2A9FIX0_9PSEU</name>
<keyword evidence="3" id="KW-1185">Reference proteome</keyword>
<dbReference type="EMBL" id="PDJK01000002">
    <property type="protein sequence ID" value="PFG50460.1"/>
    <property type="molecule type" value="Genomic_DNA"/>
</dbReference>
<protein>
    <submittedName>
        <fullName evidence="2">Uncharacterized protein</fullName>
    </submittedName>
</protein>
<gene>
    <name evidence="2" type="ORF">ATK36_5696</name>
</gene>
<reference evidence="2 3" key="1">
    <citation type="submission" date="2017-10" db="EMBL/GenBank/DDBJ databases">
        <title>Sequencing the genomes of 1000 actinobacteria strains.</title>
        <authorList>
            <person name="Klenk H.-P."/>
        </authorList>
    </citation>
    <scope>NUCLEOTIDE SEQUENCE [LARGE SCALE GENOMIC DNA]</scope>
    <source>
        <strain evidence="2 3">DSM 46092</strain>
    </source>
</reference>
<dbReference type="Proteomes" id="UP000243542">
    <property type="component" value="Unassembled WGS sequence"/>
</dbReference>
<accession>A0A2A9FIX0</accession>